<sequence length="292" mass="32192">MQEKDVLPDENTVPEHAQQERLVFKGCILPDRTELQERILKAPGDVIVGEHSRIEYGISGYDVFIAESCYLKGDVIAEGDLRIGNFCDIDGNLVCDCDAFIGEGVTIRGRLSVTGNLDIGDNVMIEKGFDARGIIEVRNPMPVILYILLYVLTMLRIDHEEEIDQFIENLTAEDANPLILPSRSHLDEFQLLVQTPIIIGSSCRLHGLIRGDKATIGDNTTLFGSIRARDSVSVSRGAIIHGNVEAENDVVIEENVRILGNVEGHRVTMDEDATVEGVIKSSGGLTIQRKKI</sequence>
<protein>
    <submittedName>
        <fullName evidence="1">Acyltransferase</fullName>
    </submittedName>
</protein>
<dbReference type="Proteomes" id="UP001524383">
    <property type="component" value="Unassembled WGS sequence"/>
</dbReference>
<gene>
    <name evidence="1" type="ORF">FTO68_05910</name>
</gene>
<evidence type="ECO:0000313" key="1">
    <source>
        <dbReference type="EMBL" id="MCQ1538520.1"/>
    </source>
</evidence>
<reference evidence="1 2" key="1">
    <citation type="submission" date="2019-08" db="EMBL/GenBank/DDBJ databases">
        <authorList>
            <person name="Chen S.-C."/>
            <person name="Lai M.-C."/>
            <person name="You Y.-T."/>
        </authorList>
    </citation>
    <scope>NUCLEOTIDE SEQUENCE [LARGE SCALE GENOMIC DNA]</scope>
    <source>
        <strain evidence="1 2">P2F9704a</strain>
    </source>
</reference>
<keyword evidence="1" id="KW-0808">Transferase</keyword>
<dbReference type="SUPFAM" id="SSF51161">
    <property type="entry name" value="Trimeric LpxA-like enzymes"/>
    <property type="match status" value="2"/>
</dbReference>
<dbReference type="GO" id="GO:0016746">
    <property type="term" value="F:acyltransferase activity"/>
    <property type="evidence" value="ECO:0007669"/>
    <property type="project" value="UniProtKB-KW"/>
</dbReference>
<evidence type="ECO:0000313" key="2">
    <source>
        <dbReference type="Proteomes" id="UP001524383"/>
    </source>
</evidence>
<keyword evidence="2" id="KW-1185">Reference proteome</keyword>
<organism evidence="1 2">
    <name type="scientific">Methanocalculus taiwanensis</name>
    <dbReference type="NCBI Taxonomy" id="106207"/>
    <lineage>
        <taxon>Archaea</taxon>
        <taxon>Methanobacteriati</taxon>
        <taxon>Methanobacteriota</taxon>
        <taxon>Stenosarchaea group</taxon>
        <taxon>Methanomicrobia</taxon>
        <taxon>Methanomicrobiales</taxon>
        <taxon>Methanocalculaceae</taxon>
        <taxon>Methanocalculus</taxon>
    </lineage>
</organism>
<accession>A0ABD4TMK9</accession>
<dbReference type="EMBL" id="VOTZ01000010">
    <property type="protein sequence ID" value="MCQ1538520.1"/>
    <property type="molecule type" value="Genomic_DNA"/>
</dbReference>
<dbReference type="Gene3D" id="2.160.10.10">
    <property type="entry name" value="Hexapeptide repeat proteins"/>
    <property type="match status" value="2"/>
</dbReference>
<proteinExistence type="predicted"/>
<dbReference type="InterPro" id="IPR011004">
    <property type="entry name" value="Trimer_LpxA-like_sf"/>
</dbReference>
<comment type="caution">
    <text evidence="1">The sequence shown here is derived from an EMBL/GenBank/DDBJ whole genome shotgun (WGS) entry which is preliminary data.</text>
</comment>
<dbReference type="InterPro" id="IPR007607">
    <property type="entry name" value="BacA/B"/>
</dbReference>
<name>A0ABD4TMK9_9EURY</name>
<dbReference type="Pfam" id="PF04519">
    <property type="entry name" value="Bactofilin"/>
    <property type="match status" value="1"/>
</dbReference>
<dbReference type="AlphaFoldDB" id="A0ABD4TMK9"/>
<keyword evidence="1" id="KW-0012">Acyltransferase</keyword>